<dbReference type="InterPro" id="IPR036047">
    <property type="entry name" value="F-box-like_dom_sf"/>
</dbReference>
<dbReference type="Gene3D" id="1.20.1280.50">
    <property type="match status" value="1"/>
</dbReference>
<keyword evidence="3" id="KW-1185">Reference proteome</keyword>
<accession>A0ABC8VW00</accession>
<dbReference type="Proteomes" id="UP001497457">
    <property type="component" value="Chromosome 11b"/>
</dbReference>
<dbReference type="Pfam" id="PF00646">
    <property type="entry name" value="F-box"/>
    <property type="match status" value="1"/>
</dbReference>
<name>A0ABC8VW00_9POAL</name>
<evidence type="ECO:0000259" key="1">
    <source>
        <dbReference type="PROSITE" id="PS50181"/>
    </source>
</evidence>
<dbReference type="InterPro" id="IPR001810">
    <property type="entry name" value="F-box_dom"/>
</dbReference>
<gene>
    <name evidence="2" type="ORF">URODEC1_LOCUS7343</name>
</gene>
<dbReference type="InterPro" id="IPR053781">
    <property type="entry name" value="F-box_AtFBL13-like"/>
</dbReference>
<sequence length="418" mass="47287">MPPSAGKRGAPPAAGGDGIDVLPDEVLQHILGFLEAHESVRTCVLARRWRNLWKSAMVLRILAGEGKFLGSVQKLCNFVDNLLRLRGGSPLDKCELGFTNFARDMSGCSDEDEDGNRLMRLVNTWFWHSVSCQVKVLILSAYPGCQYEPSLVLDNRHVNSQHLTRLQLEGVVMGSRFLNFSNCPALDYLEFGGCYFDADDSRPHICAPSVVSLHLLEIWGMIPMLESMPSLLNAFVIAGQESWDTCDLENCNCEFCEHSYGIGDCNGSNDSVLLKCLSEAKHLALLSGLEMVCTISFLPQLYYVSPLVFIFKRDLRWCPIFSKLKTLFLNDYWCVPDDYRALVCLLQHSPIVEELTIAFCYERHRHERERKGILKPMEGSAATSEHLKIIEVKCHAVDERIFKITLFLCAFNIRLVFY</sequence>
<dbReference type="InterPro" id="IPR053197">
    <property type="entry name" value="F-box_SCFL_complex_component"/>
</dbReference>
<organism evidence="2 3">
    <name type="scientific">Urochloa decumbens</name>
    <dbReference type="NCBI Taxonomy" id="240449"/>
    <lineage>
        <taxon>Eukaryota</taxon>
        <taxon>Viridiplantae</taxon>
        <taxon>Streptophyta</taxon>
        <taxon>Embryophyta</taxon>
        <taxon>Tracheophyta</taxon>
        <taxon>Spermatophyta</taxon>
        <taxon>Magnoliopsida</taxon>
        <taxon>Liliopsida</taxon>
        <taxon>Poales</taxon>
        <taxon>Poaceae</taxon>
        <taxon>PACMAD clade</taxon>
        <taxon>Panicoideae</taxon>
        <taxon>Panicodae</taxon>
        <taxon>Paniceae</taxon>
        <taxon>Melinidinae</taxon>
        <taxon>Urochloa</taxon>
    </lineage>
</organism>
<evidence type="ECO:0000313" key="2">
    <source>
        <dbReference type="EMBL" id="CAL4897595.1"/>
    </source>
</evidence>
<dbReference type="SUPFAM" id="SSF81383">
    <property type="entry name" value="F-box domain"/>
    <property type="match status" value="1"/>
</dbReference>
<dbReference type="CDD" id="cd22160">
    <property type="entry name" value="F-box_AtFBL13-like"/>
    <property type="match status" value="1"/>
</dbReference>
<dbReference type="EMBL" id="OZ075121">
    <property type="protein sequence ID" value="CAL4897595.1"/>
    <property type="molecule type" value="Genomic_DNA"/>
</dbReference>
<dbReference type="AlphaFoldDB" id="A0ABC8VW00"/>
<protein>
    <recommendedName>
        <fullName evidence="1">F-box domain-containing protein</fullName>
    </recommendedName>
</protein>
<dbReference type="PANTHER" id="PTHR34223:SF107">
    <property type="entry name" value="F-BOX DOMAIN-CONTAINING PROTEIN"/>
    <property type="match status" value="1"/>
</dbReference>
<proteinExistence type="predicted"/>
<reference evidence="2" key="1">
    <citation type="submission" date="2024-10" db="EMBL/GenBank/DDBJ databases">
        <authorList>
            <person name="Ryan C."/>
        </authorList>
    </citation>
    <scope>NUCLEOTIDE SEQUENCE [LARGE SCALE GENOMIC DNA]</scope>
</reference>
<feature type="domain" description="F-box" evidence="1">
    <location>
        <begin position="16"/>
        <end position="62"/>
    </location>
</feature>
<dbReference type="PROSITE" id="PS50181">
    <property type="entry name" value="FBOX"/>
    <property type="match status" value="1"/>
</dbReference>
<evidence type="ECO:0000313" key="3">
    <source>
        <dbReference type="Proteomes" id="UP001497457"/>
    </source>
</evidence>
<dbReference type="PANTHER" id="PTHR34223">
    <property type="entry name" value="OS11G0201299 PROTEIN"/>
    <property type="match status" value="1"/>
</dbReference>